<dbReference type="RefSeq" id="WP_142713706.1">
    <property type="nucleotide sequence ID" value="NZ_FXTH01000004.1"/>
</dbReference>
<dbReference type="GO" id="GO:0033743">
    <property type="term" value="F:peptide-methionine (R)-S-oxide reductase activity"/>
    <property type="evidence" value="ECO:0007669"/>
    <property type="project" value="UniProtKB-UniRule"/>
</dbReference>
<sequence>MTDWKEIHKKTVHGNPEPPGRIEKSEAEWKAELTDEQFRVTRRKGTEQPYSGEYCESHKPGLYACVCCGTELFDSTEKFESGSGWPSFTEPVAENVVRYEIDKSMGMNRVEVLCNVCDAHLGHVFPDGPKPTGLRYCINSASLRLVSEQ</sequence>
<dbReference type="GO" id="GO:0008270">
    <property type="term" value="F:zinc ion binding"/>
    <property type="evidence" value="ECO:0007669"/>
    <property type="project" value="UniProtKB-UniRule"/>
</dbReference>
<proteinExistence type="inferred from homology"/>
<organism evidence="9 10">
    <name type="scientific">Fodinibius sediminis</name>
    <dbReference type="NCBI Taxonomy" id="1214077"/>
    <lineage>
        <taxon>Bacteria</taxon>
        <taxon>Pseudomonadati</taxon>
        <taxon>Balneolota</taxon>
        <taxon>Balneolia</taxon>
        <taxon>Balneolales</taxon>
        <taxon>Balneolaceae</taxon>
        <taxon>Fodinibius</taxon>
    </lineage>
</organism>
<dbReference type="PANTHER" id="PTHR10173">
    <property type="entry name" value="METHIONINE SULFOXIDE REDUCTASE"/>
    <property type="match status" value="1"/>
</dbReference>
<dbReference type="GO" id="GO:0030091">
    <property type="term" value="P:protein repair"/>
    <property type="evidence" value="ECO:0007669"/>
    <property type="project" value="InterPro"/>
</dbReference>
<comment type="catalytic activity">
    <reaction evidence="5 6">
        <text>L-methionyl-[protein] + [thioredoxin]-disulfide + H2O = L-methionyl-(R)-S-oxide-[protein] + [thioredoxin]-dithiol</text>
        <dbReference type="Rhea" id="RHEA:24164"/>
        <dbReference type="Rhea" id="RHEA-COMP:10698"/>
        <dbReference type="Rhea" id="RHEA-COMP:10700"/>
        <dbReference type="Rhea" id="RHEA-COMP:12313"/>
        <dbReference type="Rhea" id="RHEA-COMP:12314"/>
        <dbReference type="ChEBI" id="CHEBI:15377"/>
        <dbReference type="ChEBI" id="CHEBI:16044"/>
        <dbReference type="ChEBI" id="CHEBI:29950"/>
        <dbReference type="ChEBI" id="CHEBI:45764"/>
        <dbReference type="ChEBI" id="CHEBI:50058"/>
        <dbReference type="EC" id="1.8.4.12"/>
    </reaction>
</comment>
<evidence type="ECO:0000256" key="6">
    <source>
        <dbReference type="HAMAP-Rule" id="MF_01400"/>
    </source>
</evidence>
<evidence type="ECO:0000313" key="9">
    <source>
        <dbReference type="EMBL" id="SMO52342.1"/>
    </source>
</evidence>
<evidence type="ECO:0000259" key="8">
    <source>
        <dbReference type="PROSITE" id="PS51790"/>
    </source>
</evidence>
<dbReference type="InterPro" id="IPR028427">
    <property type="entry name" value="Met_Sox_Rdtase_MsrB"/>
</dbReference>
<evidence type="ECO:0000256" key="4">
    <source>
        <dbReference type="ARBA" id="ARBA00023002"/>
    </source>
</evidence>
<dbReference type="EC" id="1.8.4.12" evidence="6"/>
<feature type="region of interest" description="Disordered" evidence="7">
    <location>
        <begin position="1"/>
        <end position="27"/>
    </location>
</feature>
<dbReference type="FunFam" id="2.170.150.20:FF:000001">
    <property type="entry name" value="Peptide methionine sulfoxide reductase MsrB"/>
    <property type="match status" value="1"/>
</dbReference>
<dbReference type="GO" id="GO:0005737">
    <property type="term" value="C:cytoplasm"/>
    <property type="evidence" value="ECO:0007669"/>
    <property type="project" value="TreeGrafter"/>
</dbReference>
<evidence type="ECO:0000256" key="2">
    <source>
        <dbReference type="ARBA" id="ARBA00022723"/>
    </source>
</evidence>
<keyword evidence="2 6" id="KW-0479">Metal-binding</keyword>
<evidence type="ECO:0000256" key="3">
    <source>
        <dbReference type="ARBA" id="ARBA00022833"/>
    </source>
</evidence>
<reference evidence="9 10" key="1">
    <citation type="submission" date="2017-05" db="EMBL/GenBank/DDBJ databases">
        <authorList>
            <person name="Varghese N."/>
            <person name="Submissions S."/>
        </authorList>
    </citation>
    <scope>NUCLEOTIDE SEQUENCE [LARGE SCALE GENOMIC DNA]</scope>
    <source>
        <strain evidence="9 10">DSM 21194</strain>
    </source>
</reference>
<dbReference type="PANTHER" id="PTHR10173:SF52">
    <property type="entry name" value="METHIONINE-R-SULFOXIDE REDUCTASE B1"/>
    <property type="match status" value="1"/>
</dbReference>
<comment type="similarity">
    <text evidence="1 6">Belongs to the MsrB Met sulfoxide reductase family.</text>
</comment>
<evidence type="ECO:0000313" key="10">
    <source>
        <dbReference type="Proteomes" id="UP000317593"/>
    </source>
</evidence>
<dbReference type="NCBIfam" id="TIGR00357">
    <property type="entry name" value="peptide-methionine (R)-S-oxide reductase MsrB"/>
    <property type="match status" value="1"/>
</dbReference>
<keyword evidence="4 6" id="KW-0560">Oxidoreductase</keyword>
<dbReference type="Pfam" id="PF01641">
    <property type="entry name" value="SelR"/>
    <property type="match status" value="1"/>
</dbReference>
<dbReference type="GO" id="GO:0006979">
    <property type="term" value="P:response to oxidative stress"/>
    <property type="evidence" value="ECO:0007669"/>
    <property type="project" value="InterPro"/>
</dbReference>
<evidence type="ECO:0000256" key="7">
    <source>
        <dbReference type="SAM" id="MobiDB-lite"/>
    </source>
</evidence>
<keyword evidence="10" id="KW-1185">Reference proteome</keyword>
<keyword evidence="3 6" id="KW-0862">Zinc</keyword>
<feature type="binding site" evidence="6">
    <location>
        <position position="68"/>
    </location>
    <ligand>
        <name>Zn(2+)</name>
        <dbReference type="ChEBI" id="CHEBI:29105"/>
    </ligand>
</feature>
<dbReference type="Gene3D" id="2.170.150.20">
    <property type="entry name" value="Peptide methionine sulfoxide reductase"/>
    <property type="match status" value="1"/>
</dbReference>
<dbReference type="HAMAP" id="MF_01400">
    <property type="entry name" value="MsrB"/>
    <property type="match status" value="1"/>
</dbReference>
<comment type="cofactor">
    <cofactor evidence="6">
        <name>Zn(2+)</name>
        <dbReference type="ChEBI" id="CHEBI:29105"/>
    </cofactor>
    <text evidence="6">Binds 1 zinc ion per subunit. The zinc ion is important for the structural integrity of the protein.</text>
</comment>
<dbReference type="Proteomes" id="UP000317593">
    <property type="component" value="Unassembled WGS sequence"/>
</dbReference>
<feature type="active site" description="Nucleophile" evidence="6">
    <location>
        <position position="137"/>
    </location>
</feature>
<dbReference type="InterPro" id="IPR002579">
    <property type="entry name" value="Met_Sox_Rdtase_MsrB_dom"/>
</dbReference>
<name>A0A521BYT5_9BACT</name>
<feature type="domain" description="MsrB" evidence="8">
    <location>
        <begin position="26"/>
        <end position="148"/>
    </location>
</feature>
<dbReference type="EMBL" id="FXTH01000004">
    <property type="protein sequence ID" value="SMO52342.1"/>
    <property type="molecule type" value="Genomic_DNA"/>
</dbReference>
<dbReference type="PROSITE" id="PS51790">
    <property type="entry name" value="MSRB"/>
    <property type="match status" value="1"/>
</dbReference>
<dbReference type="AlphaFoldDB" id="A0A521BYT5"/>
<dbReference type="OrthoDB" id="4174719at2"/>
<gene>
    <name evidence="6" type="primary">msrB</name>
    <name evidence="9" type="ORF">SAMN06265218_104192</name>
</gene>
<accession>A0A521BYT5</accession>
<dbReference type="SUPFAM" id="SSF51316">
    <property type="entry name" value="Mss4-like"/>
    <property type="match status" value="1"/>
</dbReference>
<feature type="binding site" evidence="6">
    <location>
        <position position="114"/>
    </location>
    <ligand>
        <name>Zn(2+)</name>
        <dbReference type="ChEBI" id="CHEBI:29105"/>
    </ligand>
</feature>
<evidence type="ECO:0000256" key="1">
    <source>
        <dbReference type="ARBA" id="ARBA00007174"/>
    </source>
</evidence>
<evidence type="ECO:0000256" key="5">
    <source>
        <dbReference type="ARBA" id="ARBA00048488"/>
    </source>
</evidence>
<protein>
    <recommendedName>
        <fullName evidence="6">Peptide methionine sulfoxide reductase MsrB</fullName>
        <ecNumber evidence="6">1.8.4.12</ecNumber>
    </recommendedName>
    <alternativeName>
        <fullName evidence="6">Peptide-methionine (R)-S-oxide reductase</fullName>
    </alternativeName>
</protein>
<feature type="binding site" evidence="6">
    <location>
        <position position="117"/>
    </location>
    <ligand>
        <name>Zn(2+)</name>
        <dbReference type="ChEBI" id="CHEBI:29105"/>
    </ligand>
</feature>
<dbReference type="InterPro" id="IPR011057">
    <property type="entry name" value="Mss4-like_sf"/>
</dbReference>
<feature type="binding site" evidence="6">
    <location>
        <position position="65"/>
    </location>
    <ligand>
        <name>Zn(2+)</name>
        <dbReference type="ChEBI" id="CHEBI:29105"/>
    </ligand>
</feature>